<keyword evidence="4" id="KW-0862">Zinc</keyword>
<dbReference type="GO" id="GO:0031410">
    <property type="term" value="C:cytoplasmic vesicle"/>
    <property type="evidence" value="ECO:0007669"/>
    <property type="project" value="UniProtKB-KW"/>
</dbReference>
<dbReference type="CDD" id="cd14319">
    <property type="entry name" value="UBA_NBR1"/>
    <property type="match status" value="2"/>
</dbReference>
<keyword evidence="3 6" id="KW-0863">Zinc-finger</keyword>
<evidence type="ECO:0000256" key="7">
    <source>
        <dbReference type="SAM" id="MobiDB-lite"/>
    </source>
</evidence>
<feature type="region of interest" description="Disordered" evidence="7">
    <location>
        <begin position="574"/>
        <end position="604"/>
    </location>
</feature>
<dbReference type="SMART" id="SM00291">
    <property type="entry name" value="ZnF_ZZ"/>
    <property type="match status" value="1"/>
</dbReference>
<proteinExistence type="predicted"/>
<dbReference type="Gene3D" id="3.10.20.90">
    <property type="entry name" value="Phosphatidylinositol 3-kinase Catalytic Subunit, Chain A, domain 1"/>
    <property type="match status" value="1"/>
</dbReference>
<dbReference type="CDD" id="cd14947">
    <property type="entry name" value="NBR1_like"/>
    <property type="match status" value="1"/>
</dbReference>
<dbReference type="InterPro" id="IPR013783">
    <property type="entry name" value="Ig-like_fold"/>
</dbReference>
<evidence type="ECO:0000259" key="9">
    <source>
        <dbReference type="PROSITE" id="PS50135"/>
    </source>
</evidence>
<dbReference type="OrthoDB" id="661148at2759"/>
<dbReference type="Gene3D" id="3.30.60.90">
    <property type="match status" value="1"/>
</dbReference>
<feature type="region of interest" description="Disordered" evidence="7">
    <location>
        <begin position="530"/>
        <end position="559"/>
    </location>
</feature>
<dbReference type="Pfam" id="PF16158">
    <property type="entry name" value="N_BRCA1_IG"/>
    <property type="match status" value="1"/>
</dbReference>
<dbReference type="SUPFAM" id="SSF46934">
    <property type="entry name" value="UBA-like"/>
    <property type="match status" value="1"/>
</dbReference>
<evidence type="ECO:0000256" key="2">
    <source>
        <dbReference type="ARBA" id="ARBA00022723"/>
    </source>
</evidence>
<organism evidence="11 12">
    <name type="scientific">Vanilla planifolia</name>
    <name type="common">Vanilla</name>
    <dbReference type="NCBI Taxonomy" id="51239"/>
    <lineage>
        <taxon>Eukaryota</taxon>
        <taxon>Viridiplantae</taxon>
        <taxon>Streptophyta</taxon>
        <taxon>Embryophyta</taxon>
        <taxon>Tracheophyta</taxon>
        <taxon>Spermatophyta</taxon>
        <taxon>Magnoliopsida</taxon>
        <taxon>Liliopsida</taxon>
        <taxon>Asparagales</taxon>
        <taxon>Orchidaceae</taxon>
        <taxon>Vanilloideae</taxon>
        <taxon>Vanilleae</taxon>
        <taxon>Vanilla</taxon>
    </lineage>
</organism>
<dbReference type="Gene3D" id="1.10.8.10">
    <property type="entry name" value="DNA helicase RuvA subunit, C-terminal domain"/>
    <property type="match status" value="2"/>
</dbReference>
<feature type="region of interest" description="Disordered" evidence="7">
    <location>
        <begin position="217"/>
        <end position="247"/>
    </location>
</feature>
<reference evidence="11 12" key="1">
    <citation type="journal article" date="2020" name="Nat. Food">
        <title>A phased Vanilla planifolia genome enables genetic improvement of flavour and production.</title>
        <authorList>
            <person name="Hasing T."/>
            <person name="Tang H."/>
            <person name="Brym M."/>
            <person name="Khazi F."/>
            <person name="Huang T."/>
            <person name="Chambers A.H."/>
        </authorList>
    </citation>
    <scope>NUCLEOTIDE SEQUENCE [LARGE SCALE GENOMIC DNA]</scope>
    <source>
        <tissue evidence="11">Leaf</tissue>
    </source>
</reference>
<dbReference type="InterPro" id="IPR000270">
    <property type="entry name" value="PB1_dom"/>
</dbReference>
<dbReference type="Pfam" id="PF00564">
    <property type="entry name" value="PB1"/>
    <property type="match status" value="1"/>
</dbReference>
<dbReference type="InterPro" id="IPR043145">
    <property type="entry name" value="Znf_ZZ_sf"/>
</dbReference>
<feature type="domain" description="ZZ-type" evidence="9">
    <location>
        <begin position="316"/>
        <end position="366"/>
    </location>
</feature>
<feature type="compositionally biased region" description="Polar residues" evidence="7">
    <location>
        <begin position="530"/>
        <end position="539"/>
    </location>
</feature>
<gene>
    <name evidence="11" type="ORF">HPP92_024362</name>
</gene>
<dbReference type="Pfam" id="PF00569">
    <property type="entry name" value="ZZ"/>
    <property type="match status" value="1"/>
</dbReference>
<dbReference type="Proteomes" id="UP000639772">
    <property type="component" value="Chromosome 13"/>
</dbReference>
<name>A0A835PND7_VANPL</name>
<evidence type="ECO:0000259" key="8">
    <source>
        <dbReference type="PROSITE" id="PS50030"/>
    </source>
</evidence>
<feature type="domain" description="UBA" evidence="8">
    <location>
        <begin position="650"/>
        <end position="691"/>
    </location>
</feature>
<dbReference type="GO" id="GO:0008270">
    <property type="term" value="F:zinc ion binding"/>
    <property type="evidence" value="ECO:0007669"/>
    <property type="project" value="UniProtKB-KW"/>
</dbReference>
<dbReference type="Gene3D" id="2.60.40.10">
    <property type="entry name" value="Immunoglobulins"/>
    <property type="match status" value="1"/>
</dbReference>
<dbReference type="AlphaFoldDB" id="A0A835PND7"/>
<keyword evidence="5" id="KW-0968">Cytoplasmic vesicle</keyword>
<dbReference type="InterPro" id="IPR000433">
    <property type="entry name" value="Znf_ZZ"/>
</dbReference>
<dbReference type="Pfam" id="PF24932">
    <property type="entry name" value="UBA_NBR1_C"/>
    <property type="match status" value="2"/>
</dbReference>
<dbReference type="SUPFAM" id="SSF54277">
    <property type="entry name" value="CAD &amp; PB1 domains"/>
    <property type="match status" value="1"/>
</dbReference>
<comment type="caution">
    <text evidence="11">The sequence shown here is derived from an EMBL/GenBank/DDBJ whole genome shotgun (WGS) entry which is preliminary data.</text>
</comment>
<dbReference type="InterPro" id="IPR032350">
    <property type="entry name" value="Nbr1_FW"/>
</dbReference>
<dbReference type="PROSITE" id="PS50030">
    <property type="entry name" value="UBA"/>
    <property type="match status" value="1"/>
</dbReference>
<dbReference type="InterPro" id="IPR053793">
    <property type="entry name" value="PB1-like"/>
</dbReference>
<evidence type="ECO:0000313" key="11">
    <source>
        <dbReference type="EMBL" id="KAG0456574.1"/>
    </source>
</evidence>
<dbReference type="PROSITE" id="PS50135">
    <property type="entry name" value="ZF_ZZ_2"/>
    <property type="match status" value="1"/>
</dbReference>
<dbReference type="EMBL" id="JADCNM010000013">
    <property type="protein sequence ID" value="KAG0456574.1"/>
    <property type="molecule type" value="Genomic_DNA"/>
</dbReference>
<protein>
    <recommendedName>
        <fullName evidence="13">Protein NBR1 homolog</fullName>
    </recommendedName>
</protein>
<sequence>MASTTPSPPRSGIKERRGEEWGVVIKVKYGDTLKRFTAFVHQPTMIFEYDMNKLRSKISNLFMIDHDAVLILTYTDEDGDIVALDNDEELHDAVIYQKLNPLKIHVKLKPSSVSNSPSMSFPQLAAELNTVAKETLKSIPAPILGFLTNACHDVLQAASSSPAIAEVLKPLSNMHLVNVDTRTEHNVFLGPENRFPTTIPRINHAGSAPRDIQQMHEPDNLSQKSNPRSADAIQDPNTKQKSGNVRNDGIPVVAVEPHFTFPAKVMPSDLPKCDGAPDFVHGSGHFDNANAFRGHRLQHPYGRFCSYDGRTSRAFHRGVICDGCGMHPIMGPRYKSTVKDNYDLCIACFHDLGNEVEYTRIDSCLRFPKVFKHHNKLRSRSRLLRPPVPRDGLSSLLPKLESRFLGDVTVWDGTVMPPSSHFTKIWRMHNNGTAAWPLGSQLVWVGGDNLGTHISSELEIPETGFPVDAELDIAVDCVAPSSPGHYRSYWQLALPSGQKFGEHVWVVIQVVDHQPASAYDFQAFLNPNTLPESSQTNHPFTIDVNSEPMDCIPAEPAPPASSLLELAKPVSHNTSIPTQQAGSSASQPSNDHPNSSPKDSQPCLIEIPASSSQDLYPLIEMPEDVIDIPSSSNPPENIHPPSDALIEENPVEQTLLRELEEMGFKQDDLNKQVLRRNQYDLERSLEDLCDYSEWDPLLNELQEMGFVDRELNKKLLSKNGGSIKRVVLDLISAEKVE</sequence>
<feature type="domain" description="PB1" evidence="10">
    <location>
        <begin position="22"/>
        <end position="109"/>
    </location>
</feature>
<evidence type="ECO:0000259" key="10">
    <source>
        <dbReference type="PROSITE" id="PS51745"/>
    </source>
</evidence>
<evidence type="ECO:0000256" key="4">
    <source>
        <dbReference type="ARBA" id="ARBA00022833"/>
    </source>
</evidence>
<dbReference type="SMART" id="SM00666">
    <property type="entry name" value="PB1"/>
    <property type="match status" value="1"/>
</dbReference>
<dbReference type="PANTHER" id="PTHR20930:SF0">
    <property type="entry name" value="PROTEIN ILRUN"/>
    <property type="match status" value="1"/>
</dbReference>
<dbReference type="PANTHER" id="PTHR20930">
    <property type="entry name" value="OVARIAN CARCINOMA ANTIGEN CA125-RELATED"/>
    <property type="match status" value="1"/>
</dbReference>
<feature type="compositionally biased region" description="Polar residues" evidence="7">
    <location>
        <begin position="574"/>
        <end position="599"/>
    </location>
</feature>
<accession>A0A835PND7</accession>
<dbReference type="SUPFAM" id="SSF57850">
    <property type="entry name" value="RING/U-box"/>
    <property type="match status" value="1"/>
</dbReference>
<feature type="compositionally biased region" description="Polar residues" evidence="7">
    <location>
        <begin position="235"/>
        <end position="245"/>
    </location>
</feature>
<evidence type="ECO:0000256" key="1">
    <source>
        <dbReference type="ARBA" id="ARBA00004419"/>
    </source>
</evidence>
<comment type="subcellular location">
    <subcellularLocation>
        <location evidence="1">Cytoplasmic vesicle</location>
        <location evidence="1">Autophagosome</location>
    </subcellularLocation>
</comment>
<evidence type="ECO:0000256" key="5">
    <source>
        <dbReference type="ARBA" id="ARBA00023329"/>
    </source>
</evidence>
<evidence type="ECO:0000256" key="6">
    <source>
        <dbReference type="PROSITE-ProRule" id="PRU00228"/>
    </source>
</evidence>
<keyword evidence="2" id="KW-0479">Metal-binding</keyword>
<evidence type="ECO:0000256" key="3">
    <source>
        <dbReference type="ARBA" id="ARBA00022771"/>
    </source>
</evidence>
<dbReference type="PROSITE" id="PS51745">
    <property type="entry name" value="PB1"/>
    <property type="match status" value="1"/>
</dbReference>
<evidence type="ECO:0008006" key="13">
    <source>
        <dbReference type="Google" id="ProtNLM"/>
    </source>
</evidence>
<dbReference type="GO" id="GO:0005776">
    <property type="term" value="C:autophagosome"/>
    <property type="evidence" value="ECO:0007669"/>
    <property type="project" value="UniProtKB-SubCell"/>
</dbReference>
<dbReference type="InterPro" id="IPR009060">
    <property type="entry name" value="UBA-like_sf"/>
</dbReference>
<dbReference type="InterPro" id="IPR015940">
    <property type="entry name" value="UBA"/>
</dbReference>
<dbReference type="InterPro" id="IPR056893">
    <property type="entry name" value="UBA_Nbr1_C"/>
</dbReference>
<evidence type="ECO:0000313" key="12">
    <source>
        <dbReference type="Proteomes" id="UP000639772"/>
    </source>
</evidence>